<dbReference type="Proteomes" id="UP000664398">
    <property type="component" value="Unassembled WGS sequence"/>
</dbReference>
<feature type="domain" description="Aldehyde dehydrogenase" evidence="2">
    <location>
        <begin position="13"/>
        <end position="474"/>
    </location>
</feature>
<name>A0A939RWJ0_9MICO</name>
<dbReference type="Gene3D" id="3.40.309.10">
    <property type="entry name" value="Aldehyde Dehydrogenase, Chain A, domain 2"/>
    <property type="match status" value="1"/>
</dbReference>
<proteinExistence type="predicted"/>
<dbReference type="Pfam" id="PF00171">
    <property type="entry name" value="Aldedh"/>
    <property type="match status" value="1"/>
</dbReference>
<dbReference type="AlphaFoldDB" id="A0A939RWJ0"/>
<dbReference type="InterPro" id="IPR015590">
    <property type="entry name" value="Aldehyde_DH_dom"/>
</dbReference>
<sequence length="480" mass="50426">MAYEYEALIGGSWVGGEERIEVLNPATGERIGSVPSLGPEVAGDVYETAARGAGIWRRTSPLKRMEILFGAARIMRGRLDELARIIVQENGKTLAEARGEVTKSAEFLEYYAGMGRDQLGYLIADARPDTSARAVYEPIGVVLAITPWNDALLTPCRKLAPAFIAGNAVVIKPASDTPLIAIELAKALVEAGMPSEVIQVVTGRGGTVVDALLADSRVAGVSFTGSTEVGLRIQRSLAGSNVRVQTEMGGKNASVVLADADLVLAADTVVAAAFGGAGQRCTATSRVIVESSVREEFLAELNRRVGALVVGNGLSEGVQVGALINPGHRDRVMEAIEDARRAGGEVLVGGDAPGGELAAGCFVRPTVVANLAEDSSAWREEIFGPVIAVRECADLDDALRQVNDSSYGLSAAVFTRSLAAAERFIAEADTGQVSVNLPTSGWDIHHPFGGFKFSGSGYKEQGVEALGFYRRVKTAAVRAV</sequence>
<reference evidence="3" key="1">
    <citation type="submission" date="2021-03" db="EMBL/GenBank/DDBJ databases">
        <title>Leucobacter chromiisoli sp. nov., isolated from chromium-containing soil of chemical plant.</title>
        <authorList>
            <person name="Xu Z."/>
        </authorList>
    </citation>
    <scope>NUCLEOTIDE SEQUENCE</scope>
    <source>
        <strain evidence="3">A2</strain>
    </source>
</reference>
<evidence type="ECO:0000259" key="2">
    <source>
        <dbReference type="Pfam" id="PF00171"/>
    </source>
</evidence>
<comment type="caution">
    <text evidence="3">The sequence shown here is derived from an EMBL/GenBank/DDBJ whole genome shotgun (WGS) entry which is preliminary data.</text>
</comment>
<gene>
    <name evidence="3" type="ORF">J4H91_07110</name>
</gene>
<dbReference type="PANTHER" id="PTHR11699">
    <property type="entry name" value="ALDEHYDE DEHYDROGENASE-RELATED"/>
    <property type="match status" value="1"/>
</dbReference>
<dbReference type="InterPro" id="IPR016162">
    <property type="entry name" value="Ald_DH_N"/>
</dbReference>
<dbReference type="InterPro" id="IPR016163">
    <property type="entry name" value="Ald_DH_C"/>
</dbReference>
<organism evidence="3 4">
    <name type="scientific">Leucobacter ruminantium</name>
    <dbReference type="NCBI Taxonomy" id="1289170"/>
    <lineage>
        <taxon>Bacteria</taxon>
        <taxon>Bacillati</taxon>
        <taxon>Actinomycetota</taxon>
        <taxon>Actinomycetes</taxon>
        <taxon>Micrococcales</taxon>
        <taxon>Microbacteriaceae</taxon>
        <taxon>Leucobacter</taxon>
    </lineage>
</organism>
<keyword evidence="4" id="KW-1185">Reference proteome</keyword>
<evidence type="ECO:0000313" key="3">
    <source>
        <dbReference type="EMBL" id="MBO1805087.1"/>
    </source>
</evidence>
<keyword evidence="1" id="KW-0560">Oxidoreductase</keyword>
<protein>
    <submittedName>
        <fullName evidence="3">Aldehyde dehydrogenase</fullName>
    </submittedName>
</protein>
<dbReference type="Gene3D" id="3.40.605.10">
    <property type="entry name" value="Aldehyde Dehydrogenase, Chain A, domain 1"/>
    <property type="match status" value="1"/>
</dbReference>
<dbReference type="SUPFAM" id="SSF53720">
    <property type="entry name" value="ALDH-like"/>
    <property type="match status" value="1"/>
</dbReference>
<evidence type="ECO:0000256" key="1">
    <source>
        <dbReference type="ARBA" id="ARBA00023002"/>
    </source>
</evidence>
<dbReference type="FunFam" id="3.40.605.10:FF:000063">
    <property type="entry name" value="Succinate-semialdehyde dehydrogenase, mitochondrial"/>
    <property type="match status" value="1"/>
</dbReference>
<dbReference type="InterPro" id="IPR016161">
    <property type="entry name" value="Ald_DH/histidinol_DH"/>
</dbReference>
<dbReference type="RefSeq" id="WP_208045568.1">
    <property type="nucleotide sequence ID" value="NZ_JAGDYL010000009.1"/>
</dbReference>
<dbReference type="GO" id="GO:0016620">
    <property type="term" value="F:oxidoreductase activity, acting on the aldehyde or oxo group of donors, NAD or NADP as acceptor"/>
    <property type="evidence" value="ECO:0007669"/>
    <property type="project" value="InterPro"/>
</dbReference>
<evidence type="ECO:0000313" key="4">
    <source>
        <dbReference type="Proteomes" id="UP000664398"/>
    </source>
</evidence>
<accession>A0A939RWJ0</accession>
<dbReference type="EMBL" id="JAGDYL010000009">
    <property type="protein sequence ID" value="MBO1805087.1"/>
    <property type="molecule type" value="Genomic_DNA"/>
</dbReference>